<gene>
    <name evidence="1" type="ORF">O181_033698</name>
</gene>
<keyword evidence="2" id="KW-1185">Reference proteome</keyword>
<dbReference type="OrthoDB" id="3227343at2759"/>
<evidence type="ECO:0000313" key="2">
    <source>
        <dbReference type="Proteomes" id="UP000765509"/>
    </source>
</evidence>
<protein>
    <submittedName>
        <fullName evidence="1">Uncharacterized protein</fullName>
    </submittedName>
</protein>
<name>A0A9Q3D206_9BASI</name>
<sequence length="124" mass="14532">MIHPLLVYATTSNPSGLQYKPALHHGEITITGRKRVELLLLVDHLKKNLLIIHPTAKDFHYMWKRPSDKASRCIAEAKEYNKKRRDKFHMEPYFKEGDQVLVFTLTFKNLKGPQKMRDSFVGRL</sequence>
<dbReference type="EMBL" id="AVOT02012343">
    <property type="protein sequence ID" value="MBW0493983.1"/>
    <property type="molecule type" value="Genomic_DNA"/>
</dbReference>
<organism evidence="1 2">
    <name type="scientific">Austropuccinia psidii MF-1</name>
    <dbReference type="NCBI Taxonomy" id="1389203"/>
    <lineage>
        <taxon>Eukaryota</taxon>
        <taxon>Fungi</taxon>
        <taxon>Dikarya</taxon>
        <taxon>Basidiomycota</taxon>
        <taxon>Pucciniomycotina</taxon>
        <taxon>Pucciniomycetes</taxon>
        <taxon>Pucciniales</taxon>
        <taxon>Sphaerophragmiaceae</taxon>
        <taxon>Austropuccinia</taxon>
    </lineage>
</organism>
<comment type="caution">
    <text evidence="1">The sequence shown here is derived from an EMBL/GenBank/DDBJ whole genome shotgun (WGS) entry which is preliminary data.</text>
</comment>
<reference evidence="1" key="1">
    <citation type="submission" date="2021-03" db="EMBL/GenBank/DDBJ databases">
        <title>Draft genome sequence of rust myrtle Austropuccinia psidii MF-1, a brazilian biotype.</title>
        <authorList>
            <person name="Quecine M.C."/>
            <person name="Pachon D.M.R."/>
            <person name="Bonatelli M.L."/>
            <person name="Correr F.H."/>
            <person name="Franceschini L.M."/>
            <person name="Leite T.F."/>
            <person name="Margarido G.R.A."/>
            <person name="Almeida C.A."/>
            <person name="Ferrarezi J.A."/>
            <person name="Labate C.A."/>
        </authorList>
    </citation>
    <scope>NUCLEOTIDE SEQUENCE</scope>
    <source>
        <strain evidence="1">MF-1</strain>
    </source>
</reference>
<dbReference type="Proteomes" id="UP000765509">
    <property type="component" value="Unassembled WGS sequence"/>
</dbReference>
<proteinExistence type="predicted"/>
<accession>A0A9Q3D206</accession>
<dbReference type="AlphaFoldDB" id="A0A9Q3D206"/>
<evidence type="ECO:0000313" key="1">
    <source>
        <dbReference type="EMBL" id="MBW0493983.1"/>
    </source>
</evidence>